<evidence type="ECO:0000256" key="2">
    <source>
        <dbReference type="SAM" id="MobiDB-lite"/>
    </source>
</evidence>
<dbReference type="KEGG" id="psti:SOO65_03915"/>
<dbReference type="PANTHER" id="PTHR33969">
    <property type="entry name" value="SEGREGATION AND CONDENSATION PROTEIN A"/>
    <property type="match status" value="1"/>
</dbReference>
<dbReference type="Proteomes" id="UP001324634">
    <property type="component" value="Chromosome"/>
</dbReference>
<evidence type="ECO:0000313" key="4">
    <source>
        <dbReference type="Proteomes" id="UP001324634"/>
    </source>
</evidence>
<organism evidence="3 4">
    <name type="scientific">Peredibacter starrii</name>
    <dbReference type="NCBI Taxonomy" id="28202"/>
    <lineage>
        <taxon>Bacteria</taxon>
        <taxon>Pseudomonadati</taxon>
        <taxon>Bdellovibrionota</taxon>
        <taxon>Bacteriovoracia</taxon>
        <taxon>Bacteriovoracales</taxon>
        <taxon>Bacteriovoracaceae</taxon>
        <taxon>Peredibacter</taxon>
    </lineage>
</organism>
<name>A0AAX4HRT8_9BACT</name>
<dbReference type="InterPro" id="IPR023093">
    <property type="entry name" value="ScpA-like_C"/>
</dbReference>
<dbReference type="Gene3D" id="1.10.10.580">
    <property type="entry name" value="Structural maintenance of chromosome 1. Chain E"/>
    <property type="match status" value="1"/>
</dbReference>
<gene>
    <name evidence="3" type="ORF">SOO65_03915</name>
</gene>
<dbReference type="Pfam" id="PF02616">
    <property type="entry name" value="SMC_ScpA"/>
    <property type="match status" value="1"/>
</dbReference>
<sequence>MTENEILVKIDRFDGPLALLLHLVQKEEMRIQELELNTITHQYLDYLQKMQDLNFDVAGEYLYMAATLLYLKSQTIADESQDQNLIKITAGEMGLEIQTRGDLIKRLEELERFQRLGQRLWGLPKKGHEIFVKGKVDRKAIEDSILTPIDLQQLTETMMDLIRREKRKYAVVKRDRLSIKEKLVRLKSMLKEGDTTQFDKLLDENETGIIDKVITFISLLELARLKKLQIFQNEDKGSIYIEVKESLESFDPETANGFDPEGEANKPKEAAAPAEAAAPIQ</sequence>
<evidence type="ECO:0000256" key="1">
    <source>
        <dbReference type="ARBA" id="ARBA00044777"/>
    </source>
</evidence>
<evidence type="ECO:0000313" key="3">
    <source>
        <dbReference type="EMBL" id="WPU65885.1"/>
    </source>
</evidence>
<protein>
    <recommendedName>
        <fullName evidence="1">Segregation and condensation protein A</fullName>
    </recommendedName>
</protein>
<keyword evidence="4" id="KW-1185">Reference proteome</keyword>
<reference evidence="3 4" key="1">
    <citation type="submission" date="2023-11" db="EMBL/GenBank/DDBJ databases">
        <title>Peredibacter starrii A3.12.</title>
        <authorList>
            <person name="Mitchell R.J."/>
        </authorList>
    </citation>
    <scope>NUCLEOTIDE SEQUENCE [LARGE SCALE GENOMIC DNA]</scope>
    <source>
        <strain evidence="3 4">A3.12</strain>
    </source>
</reference>
<dbReference type="InterPro" id="IPR003768">
    <property type="entry name" value="ScpA"/>
</dbReference>
<dbReference type="AlphaFoldDB" id="A0AAX4HRT8"/>
<dbReference type="EMBL" id="CP139487">
    <property type="protein sequence ID" value="WPU65885.1"/>
    <property type="molecule type" value="Genomic_DNA"/>
</dbReference>
<feature type="region of interest" description="Disordered" evidence="2">
    <location>
        <begin position="251"/>
        <end position="281"/>
    </location>
</feature>
<proteinExistence type="predicted"/>
<dbReference type="PANTHER" id="PTHR33969:SF2">
    <property type="entry name" value="SEGREGATION AND CONDENSATION PROTEIN A"/>
    <property type="match status" value="1"/>
</dbReference>
<accession>A0AAX4HRT8</accession>
<feature type="compositionally biased region" description="Low complexity" evidence="2">
    <location>
        <begin position="270"/>
        <end position="281"/>
    </location>
</feature>
<dbReference type="Gene3D" id="6.10.250.2410">
    <property type="match status" value="1"/>
</dbReference>
<dbReference type="RefSeq" id="WP_321397252.1">
    <property type="nucleotide sequence ID" value="NZ_CP139487.1"/>
</dbReference>